<proteinExistence type="predicted"/>
<organism evidence="1 2">
    <name type="scientific">Scutellospora calospora</name>
    <dbReference type="NCBI Taxonomy" id="85575"/>
    <lineage>
        <taxon>Eukaryota</taxon>
        <taxon>Fungi</taxon>
        <taxon>Fungi incertae sedis</taxon>
        <taxon>Mucoromycota</taxon>
        <taxon>Glomeromycotina</taxon>
        <taxon>Glomeromycetes</taxon>
        <taxon>Diversisporales</taxon>
        <taxon>Gigasporaceae</taxon>
        <taxon>Scutellospora</taxon>
    </lineage>
</organism>
<sequence length="703" mass="80290">MASPDDQKELKKKEELEFYTKFEQKIQPAIEEFRNSFPNGPHIQPRGPMPLGNCEIPFDEWCSFLVRAPPPTPKQRQYVPPLSAQQKNATQVAPNRQAPVGSDRPPNGTASSNSSKNKIGYLDFLEELSKQNPGYDSFGFNRPTEEAEHIGNTLKTMKFNTDNSNTYGTLNKMNRKDPLPNGRANVDAGKRDFTREDAKIVLEKFYETRKRKASFIIPTLDDLPNTKNPRGQKAPGHKRNPKDVIMTDREFTCDDERALGDPPALPVTNNPVSNDSQKPVKQLIVKLKIPQRKQDDATSSQNENSWLSQQRHSKGIKSQIVEVGSNAPDYGIKGVKPLENGSTKEMKMTKVREYQDVSRAPKRKLIKSASASDSRPADVVEFDETFRLQTIGQTAIEHQSPVITVQTVGNQTDSSFYTRSVQVCTRSVQVQTDPTDTDDDRSDMALFHHTLFERKSAIGREYKHRAEKDTEKRSPLERVSDYLESFLRYTEAVFHQHEADKNGYSYNCKYLNLEKLFDFIRVTIEKQGNETPLASLVKFVKAVILLNRYQLEINRCRQAESELLKAYINETSILDSKSTGAAFDAYMNSVETTKKSYKTSTEQFTKIHQTFEESKKQLNQLGKLDLNICTDLKKTLVFAQEMVDKWRDERGIKPEQITDITTELEETNYENPLNDMDNKLFEEYIDLELNTLNGILAESEIIY</sequence>
<comment type="caution">
    <text evidence="1">The sequence shown here is derived from an EMBL/GenBank/DDBJ whole genome shotgun (WGS) entry which is preliminary data.</text>
</comment>
<dbReference type="EMBL" id="CAJVPM010003408">
    <property type="protein sequence ID" value="CAG8500913.1"/>
    <property type="molecule type" value="Genomic_DNA"/>
</dbReference>
<accession>A0ACA9KYG3</accession>
<evidence type="ECO:0000313" key="1">
    <source>
        <dbReference type="EMBL" id="CAG8500913.1"/>
    </source>
</evidence>
<evidence type="ECO:0000313" key="2">
    <source>
        <dbReference type="Proteomes" id="UP000789860"/>
    </source>
</evidence>
<protein>
    <submittedName>
        <fullName evidence="1">11455_t:CDS:1</fullName>
    </submittedName>
</protein>
<dbReference type="Proteomes" id="UP000789860">
    <property type="component" value="Unassembled WGS sequence"/>
</dbReference>
<keyword evidence="2" id="KW-1185">Reference proteome</keyword>
<name>A0ACA9KYG3_9GLOM</name>
<reference evidence="1" key="1">
    <citation type="submission" date="2021-06" db="EMBL/GenBank/DDBJ databases">
        <authorList>
            <person name="Kallberg Y."/>
            <person name="Tangrot J."/>
            <person name="Rosling A."/>
        </authorList>
    </citation>
    <scope>NUCLEOTIDE SEQUENCE</scope>
    <source>
        <strain evidence="1">AU212A</strain>
    </source>
</reference>
<gene>
    <name evidence="1" type="ORF">SCALOS_LOCUS3237</name>
</gene>